<dbReference type="KEGG" id="scm:SCHCO_02512888"/>
<dbReference type="HOGENOM" id="CLU_1200405_0_0_1"/>
<reference evidence="1 2" key="1">
    <citation type="journal article" date="2010" name="Nat. Biotechnol.">
        <title>Genome sequence of the model mushroom Schizophyllum commune.</title>
        <authorList>
            <person name="Ohm R.A."/>
            <person name="de Jong J.F."/>
            <person name="Lugones L.G."/>
            <person name="Aerts A."/>
            <person name="Kothe E."/>
            <person name="Stajich J.E."/>
            <person name="de Vries R.P."/>
            <person name="Record E."/>
            <person name="Levasseur A."/>
            <person name="Baker S.E."/>
            <person name="Bartholomew K.A."/>
            <person name="Coutinho P.M."/>
            <person name="Erdmann S."/>
            <person name="Fowler T.J."/>
            <person name="Gathman A.C."/>
            <person name="Lombard V."/>
            <person name="Henrissat B."/>
            <person name="Knabe N."/>
            <person name="Kuees U."/>
            <person name="Lilly W.W."/>
            <person name="Lindquist E."/>
            <person name="Lucas S."/>
            <person name="Magnuson J.K."/>
            <person name="Piumi F."/>
            <person name="Raudaskoski M."/>
            <person name="Salamov A."/>
            <person name="Schmutz J."/>
            <person name="Schwarze F.W.M.R."/>
            <person name="vanKuyk P.A."/>
            <person name="Horton J.S."/>
            <person name="Grigoriev I.V."/>
            <person name="Woesten H.A.B."/>
        </authorList>
    </citation>
    <scope>NUCLEOTIDE SEQUENCE [LARGE SCALE GENOMIC DNA]</scope>
    <source>
        <strain evidence="2">H4-8 / FGSC 9210</strain>
    </source>
</reference>
<dbReference type="GeneID" id="9591092"/>
<evidence type="ECO:0000313" key="1">
    <source>
        <dbReference type="EMBL" id="EFI94086.1"/>
    </source>
</evidence>
<dbReference type="VEuPathDB" id="FungiDB:SCHCODRAFT_02512888"/>
<dbReference type="InParanoid" id="D8QE19"/>
<name>D8QE19_SCHCM</name>
<sequence length="231" mass="25889">MSVQQMISEARKGVLEAKLIPKRNDPATEVLDLALATCANGGFFVLAPYEQCLRAQDYIFAQNCGHMPRVGSRPKYHVDLSVAVAGLLDTLELPASTTFAQLDELDPRFFCSLCKPMLNPELHIRGRMAYGWRSAAVHFKQEHRDCGQPRWQLLSEDEASYARSSKGHDLADVETWSCAHCNLHLENWQTLEQAKAHVKQVHGSENPRIGKDVLCMPANPVHIKPIFVVTD</sequence>
<dbReference type="OrthoDB" id="2322499at2759"/>
<dbReference type="RefSeq" id="XP_003028989.1">
    <property type="nucleotide sequence ID" value="XM_003028943.1"/>
</dbReference>
<proteinExistence type="predicted"/>
<protein>
    <submittedName>
        <fullName evidence="1">Expressed protein</fullName>
    </submittedName>
</protein>
<organism evidence="2">
    <name type="scientific">Schizophyllum commune (strain H4-8 / FGSC 9210)</name>
    <name type="common">Split gill fungus</name>
    <dbReference type="NCBI Taxonomy" id="578458"/>
    <lineage>
        <taxon>Eukaryota</taxon>
        <taxon>Fungi</taxon>
        <taxon>Dikarya</taxon>
        <taxon>Basidiomycota</taxon>
        <taxon>Agaricomycotina</taxon>
        <taxon>Agaricomycetes</taxon>
        <taxon>Agaricomycetidae</taxon>
        <taxon>Agaricales</taxon>
        <taxon>Schizophyllaceae</taxon>
        <taxon>Schizophyllum</taxon>
    </lineage>
</organism>
<dbReference type="EMBL" id="GL377310">
    <property type="protein sequence ID" value="EFI94086.1"/>
    <property type="molecule type" value="Genomic_DNA"/>
</dbReference>
<keyword evidence="2" id="KW-1185">Reference proteome</keyword>
<accession>D8QE19</accession>
<dbReference type="AlphaFoldDB" id="D8QE19"/>
<dbReference type="Proteomes" id="UP000007431">
    <property type="component" value="Unassembled WGS sequence"/>
</dbReference>
<dbReference type="STRING" id="578458.D8QE19"/>
<gene>
    <name evidence="1" type="ORF">SCHCODRAFT_85881</name>
</gene>
<evidence type="ECO:0000313" key="2">
    <source>
        <dbReference type="Proteomes" id="UP000007431"/>
    </source>
</evidence>